<dbReference type="GO" id="GO:0008168">
    <property type="term" value="F:methyltransferase activity"/>
    <property type="evidence" value="ECO:0007669"/>
    <property type="project" value="UniProtKB-KW"/>
</dbReference>
<evidence type="ECO:0000313" key="15">
    <source>
        <dbReference type="EMBL" id="KAK4282328.1"/>
    </source>
</evidence>
<dbReference type="EMBL" id="JAWXYG010000002">
    <property type="protein sequence ID" value="KAK4282328.1"/>
    <property type="molecule type" value="Genomic_DNA"/>
</dbReference>
<comment type="function">
    <text evidence="13">Probable methyltransferase required to silence rDNA.</text>
</comment>
<evidence type="ECO:0000256" key="1">
    <source>
        <dbReference type="ARBA" id="ARBA00004604"/>
    </source>
</evidence>
<evidence type="ECO:0000256" key="11">
    <source>
        <dbReference type="ARBA" id="ARBA00023163"/>
    </source>
</evidence>
<keyword evidence="4" id="KW-0678">Repressor</keyword>
<keyword evidence="12 13" id="KW-0539">Nucleus</keyword>
<keyword evidence="7 13" id="KW-0808">Transferase</keyword>
<feature type="region of interest" description="Disordered" evidence="14">
    <location>
        <begin position="1"/>
        <end position="60"/>
    </location>
</feature>
<dbReference type="AlphaFoldDB" id="A0AAE1N374"/>
<reference evidence="15" key="1">
    <citation type="submission" date="2023-10" db="EMBL/GenBank/DDBJ databases">
        <title>Chromosome-level genome of the transformable northern wattle, Acacia crassicarpa.</title>
        <authorList>
            <person name="Massaro I."/>
            <person name="Sinha N.R."/>
            <person name="Poethig S."/>
            <person name="Leichty A.R."/>
        </authorList>
    </citation>
    <scope>NUCLEOTIDE SEQUENCE</scope>
    <source>
        <strain evidence="15">Acra3RX</strain>
        <tissue evidence="15">Leaf</tissue>
    </source>
</reference>
<evidence type="ECO:0000256" key="7">
    <source>
        <dbReference type="ARBA" id="ARBA00022679"/>
    </source>
</evidence>
<dbReference type="FunFam" id="1.10.10.2150:FF:000001">
    <property type="entry name" value="Ribosomal RNA-processing protein 8"/>
    <property type="match status" value="1"/>
</dbReference>
<dbReference type="FunFam" id="3.40.50.150:FF:000068">
    <property type="entry name" value="Ribosomal RNA-processing protein 8"/>
    <property type="match status" value="1"/>
</dbReference>
<keyword evidence="10" id="KW-0805">Transcription regulation</keyword>
<dbReference type="InterPro" id="IPR007823">
    <property type="entry name" value="RRP8"/>
</dbReference>
<feature type="compositionally biased region" description="Basic and acidic residues" evidence="14">
    <location>
        <begin position="21"/>
        <end position="30"/>
    </location>
</feature>
<comment type="similarity">
    <text evidence="2 13">Belongs to the methyltransferase superfamily. RRP8 family.</text>
</comment>
<keyword evidence="8 13" id="KW-0949">S-adenosyl-L-methionine</keyword>
<dbReference type="Pfam" id="PF05148">
    <property type="entry name" value="Methyltransf_8"/>
    <property type="match status" value="1"/>
</dbReference>
<gene>
    <name evidence="15" type="ORF">QN277_013720</name>
</gene>
<dbReference type="GO" id="GO:0006364">
    <property type="term" value="P:rRNA processing"/>
    <property type="evidence" value="ECO:0007669"/>
    <property type="project" value="UniProtKB-UniRule"/>
</dbReference>
<dbReference type="SUPFAM" id="SSF53335">
    <property type="entry name" value="S-adenosyl-L-methionine-dependent methyltransferases"/>
    <property type="match status" value="1"/>
</dbReference>
<dbReference type="GO" id="GO:0005730">
    <property type="term" value="C:nucleolus"/>
    <property type="evidence" value="ECO:0007669"/>
    <property type="project" value="UniProtKB-SubCell"/>
</dbReference>
<evidence type="ECO:0000256" key="5">
    <source>
        <dbReference type="ARBA" id="ARBA00022552"/>
    </source>
</evidence>
<dbReference type="InterPro" id="IPR042036">
    <property type="entry name" value="RRP8_N"/>
</dbReference>
<evidence type="ECO:0000256" key="8">
    <source>
        <dbReference type="ARBA" id="ARBA00022691"/>
    </source>
</evidence>
<organism evidence="15 16">
    <name type="scientific">Acacia crassicarpa</name>
    <name type="common">northern wattle</name>
    <dbReference type="NCBI Taxonomy" id="499986"/>
    <lineage>
        <taxon>Eukaryota</taxon>
        <taxon>Viridiplantae</taxon>
        <taxon>Streptophyta</taxon>
        <taxon>Embryophyta</taxon>
        <taxon>Tracheophyta</taxon>
        <taxon>Spermatophyta</taxon>
        <taxon>Magnoliopsida</taxon>
        <taxon>eudicotyledons</taxon>
        <taxon>Gunneridae</taxon>
        <taxon>Pentapetalae</taxon>
        <taxon>rosids</taxon>
        <taxon>fabids</taxon>
        <taxon>Fabales</taxon>
        <taxon>Fabaceae</taxon>
        <taxon>Caesalpinioideae</taxon>
        <taxon>mimosoid clade</taxon>
        <taxon>Acacieae</taxon>
        <taxon>Acacia</taxon>
    </lineage>
</organism>
<dbReference type="EC" id="2.1.1.-" evidence="13"/>
<dbReference type="Proteomes" id="UP001293593">
    <property type="component" value="Unassembled WGS sequence"/>
</dbReference>
<evidence type="ECO:0000256" key="10">
    <source>
        <dbReference type="ARBA" id="ARBA00023015"/>
    </source>
</evidence>
<keyword evidence="6 13" id="KW-0489">Methyltransferase</keyword>
<dbReference type="GO" id="GO:0006325">
    <property type="term" value="P:chromatin organization"/>
    <property type="evidence" value="ECO:0007669"/>
    <property type="project" value="UniProtKB-KW"/>
</dbReference>
<evidence type="ECO:0000256" key="13">
    <source>
        <dbReference type="RuleBase" id="RU365074"/>
    </source>
</evidence>
<accession>A0AAE1N374</accession>
<keyword evidence="5 13" id="KW-0698">rRNA processing</keyword>
<evidence type="ECO:0000256" key="12">
    <source>
        <dbReference type="ARBA" id="ARBA00023242"/>
    </source>
</evidence>
<evidence type="ECO:0000313" key="16">
    <source>
        <dbReference type="Proteomes" id="UP001293593"/>
    </source>
</evidence>
<dbReference type="CDD" id="cd02440">
    <property type="entry name" value="AdoMet_MTases"/>
    <property type="match status" value="1"/>
</dbReference>
<dbReference type="InterPro" id="IPR029063">
    <property type="entry name" value="SAM-dependent_MTases_sf"/>
</dbReference>
<keyword evidence="9" id="KW-0156">Chromatin regulator</keyword>
<evidence type="ECO:0000256" key="14">
    <source>
        <dbReference type="SAM" id="MobiDB-lite"/>
    </source>
</evidence>
<keyword evidence="11" id="KW-0804">Transcription</keyword>
<dbReference type="PANTHER" id="PTHR12787:SF0">
    <property type="entry name" value="RIBOSOMAL RNA-PROCESSING PROTEIN 8"/>
    <property type="match status" value="1"/>
</dbReference>
<name>A0AAE1N374_9FABA</name>
<evidence type="ECO:0000256" key="9">
    <source>
        <dbReference type="ARBA" id="ARBA00022853"/>
    </source>
</evidence>
<keyword evidence="16" id="KW-1185">Reference proteome</keyword>
<dbReference type="GO" id="GO:0032259">
    <property type="term" value="P:methylation"/>
    <property type="evidence" value="ECO:0007669"/>
    <property type="project" value="UniProtKB-KW"/>
</dbReference>
<protein>
    <recommendedName>
        <fullName evidence="3 13">Ribosomal RNA-processing protein 8</fullName>
        <ecNumber evidence="13">2.1.1.-</ecNumber>
    </recommendedName>
</protein>
<dbReference type="Gene3D" id="3.40.50.150">
    <property type="entry name" value="Vaccinia Virus protein VP39"/>
    <property type="match status" value="1"/>
</dbReference>
<evidence type="ECO:0000256" key="3">
    <source>
        <dbReference type="ARBA" id="ARBA00020203"/>
    </source>
</evidence>
<dbReference type="Gene3D" id="1.10.10.2150">
    <property type="entry name" value="Ribosomal RNA-processing protein 8, N-terminal domain"/>
    <property type="match status" value="1"/>
</dbReference>
<feature type="compositionally biased region" description="Basic residues" evidence="14">
    <location>
        <begin position="8"/>
        <end position="20"/>
    </location>
</feature>
<evidence type="ECO:0000256" key="4">
    <source>
        <dbReference type="ARBA" id="ARBA00022491"/>
    </source>
</evidence>
<comment type="subcellular location">
    <subcellularLocation>
        <location evidence="1 13">Nucleus</location>
        <location evidence="1 13">Nucleolus</location>
    </subcellularLocation>
</comment>
<comment type="caution">
    <text evidence="15">The sequence shown here is derived from an EMBL/GenBank/DDBJ whole genome shotgun (WGS) entry which is preliminary data.</text>
</comment>
<sequence length="283" mass="32296">MAKNEQSKKRKRQKKNRKPTHQNEAKRKGLDITSGKGVVDHDPSSAKRRKLQEPSKASSFLDKMRERLSGGHFRMINEKLYTCSGEEALNYFQEDPSLFELYHAGYKMQMSQWPEQPVNVIINWLKKQSPSLVVADFGCGDALIAKSMKNKVFSLDLVSKDPEVIACDMANAPLSTSSVDVSVFCLSLMGTNYSSYLEEAYRVLKPGGWLLIAEVKSRFDPNTGGAEPENFSAAICELGFQSVKQDFSNKVFILFYFKKKDKQNSRRKEIEWPLLKPCLYKRR</sequence>
<evidence type="ECO:0000256" key="2">
    <source>
        <dbReference type="ARBA" id="ARBA00006301"/>
    </source>
</evidence>
<proteinExistence type="inferred from homology"/>
<evidence type="ECO:0000256" key="6">
    <source>
        <dbReference type="ARBA" id="ARBA00022603"/>
    </source>
</evidence>
<dbReference type="PANTHER" id="PTHR12787">
    <property type="entry name" value="RIBOSOMAL RNA-PROCESSING PROTEIN 8"/>
    <property type="match status" value="1"/>
</dbReference>